<keyword evidence="2" id="KW-0812">Transmembrane</keyword>
<dbReference type="Gene3D" id="1.25.40.10">
    <property type="entry name" value="Tetratricopeptide repeat domain"/>
    <property type="match status" value="1"/>
</dbReference>
<keyword evidence="2" id="KW-0472">Membrane</keyword>
<feature type="transmembrane region" description="Helical" evidence="2">
    <location>
        <begin position="335"/>
        <end position="356"/>
    </location>
</feature>
<reference evidence="3" key="1">
    <citation type="submission" date="2022-08" db="EMBL/GenBank/DDBJ databases">
        <title>Chryseobacterium antibioticum,isolated from the rhizosphere soil of Pyrola in Tibet.</title>
        <authorList>
            <person name="Kan Y."/>
        </authorList>
    </citation>
    <scope>NUCLEOTIDE SEQUENCE</scope>
    <source>
        <strain evidence="3">Pc2-12</strain>
    </source>
</reference>
<dbReference type="InterPro" id="IPR016032">
    <property type="entry name" value="Sig_transdc_resp-reg_C-effctor"/>
</dbReference>
<evidence type="ECO:0008006" key="5">
    <source>
        <dbReference type="Google" id="ProtNLM"/>
    </source>
</evidence>
<dbReference type="Proteomes" id="UP001142057">
    <property type="component" value="Unassembled WGS sequence"/>
</dbReference>
<dbReference type="InterPro" id="IPR019734">
    <property type="entry name" value="TPR_rpt"/>
</dbReference>
<evidence type="ECO:0000313" key="3">
    <source>
        <dbReference type="EMBL" id="MCT2406774.1"/>
    </source>
</evidence>
<proteinExistence type="predicted"/>
<dbReference type="SUPFAM" id="SSF46894">
    <property type="entry name" value="C-terminal effector domain of the bipartite response regulators"/>
    <property type="match status" value="1"/>
</dbReference>
<comment type="caution">
    <text evidence="3">The sequence shown here is derived from an EMBL/GenBank/DDBJ whole genome shotgun (WGS) entry which is preliminary data.</text>
</comment>
<keyword evidence="2" id="KW-1133">Transmembrane helix</keyword>
<dbReference type="InterPro" id="IPR011990">
    <property type="entry name" value="TPR-like_helical_dom_sf"/>
</dbReference>
<protein>
    <recommendedName>
        <fullName evidence="5">HTH luxR-type domain-containing protein</fullName>
    </recommendedName>
</protein>
<gene>
    <name evidence="3" type="ORF">NZD88_04280</name>
</gene>
<keyword evidence="1" id="KW-0802">TPR repeat</keyword>
<evidence type="ECO:0000256" key="2">
    <source>
        <dbReference type="SAM" id="Phobius"/>
    </source>
</evidence>
<keyword evidence="4" id="KW-1185">Reference proteome</keyword>
<evidence type="ECO:0000313" key="4">
    <source>
        <dbReference type="Proteomes" id="UP001142057"/>
    </source>
</evidence>
<accession>A0ABT2IDT0</accession>
<dbReference type="PROSITE" id="PS50005">
    <property type="entry name" value="TPR"/>
    <property type="match status" value="1"/>
</dbReference>
<feature type="repeat" description="TPR" evidence="1">
    <location>
        <begin position="231"/>
        <end position="264"/>
    </location>
</feature>
<name>A0ABT2IDT0_9FLAO</name>
<organism evidence="3 4">
    <name type="scientific">Chryseobacterium pyrolae</name>
    <dbReference type="NCBI Taxonomy" id="2987481"/>
    <lineage>
        <taxon>Bacteria</taxon>
        <taxon>Pseudomonadati</taxon>
        <taxon>Bacteroidota</taxon>
        <taxon>Flavobacteriia</taxon>
        <taxon>Flavobacteriales</taxon>
        <taxon>Weeksellaceae</taxon>
        <taxon>Chryseobacterium group</taxon>
        <taxon>Chryseobacterium</taxon>
    </lineage>
</organism>
<dbReference type="EMBL" id="JANZQH010000002">
    <property type="protein sequence ID" value="MCT2406774.1"/>
    <property type="molecule type" value="Genomic_DNA"/>
</dbReference>
<sequence length="496" mass="59304">MLFKFIRIILLFVFCFLYSQRIELKRVDGLLEKSKETLYTNTIQSLTYAKDAAMIAENEKNSFKMVESYLNIARCTSILMEYKDSFLYIEKGLNESQTENYAILECQFREIKAINYNKLKLDGSELKEYQKIIKLLSGKNDIESKKLISRVNARIASYYLNKQESSYSEKFINNAISIYHEIAKNQDDNFSDNLNLYTIKGYVCLSNLKYDSAYYYFNKSYAHLNKINRKYIQFISLGDYYFELKNYIKAVDFYYKSLQELEQNRIKDLEYSTCINKKMSMSYGFLNDKAKEKIYLEKYYIESDELAGSKMTNLQSAVNTVENEHQNRSEKFRKLNWIIFLSAIMPFMFLNILIGYRYLKLKRKKKAVIFEKNLLMQEKDHLEEEKNMYYIKLQQKLDVTLEEVIYEAKKNTTSFFEKFQAFYPEFSPRLLEYNPSFNLGELTLLAYVYLNFSSKEIAEYTFRSYRTIQTRKYTLRKKIGLEKGEDLYVWLKKINP</sequence>
<evidence type="ECO:0000256" key="1">
    <source>
        <dbReference type="PROSITE-ProRule" id="PRU00339"/>
    </source>
</evidence>
<dbReference type="RefSeq" id="WP_259827708.1">
    <property type="nucleotide sequence ID" value="NZ_JANZQH010000002.1"/>
</dbReference>